<dbReference type="Pfam" id="PF08905">
    <property type="entry name" value="DUF1850"/>
    <property type="match status" value="1"/>
</dbReference>
<dbReference type="InterPro" id="IPR015001">
    <property type="entry name" value="DUF1850"/>
</dbReference>
<proteinExistence type="predicted"/>
<comment type="caution">
    <text evidence="1">The sequence shown here is derived from an EMBL/GenBank/DDBJ whole genome shotgun (WGS) entry which is preliminary data.</text>
</comment>
<organism evidence="1 2">
    <name type="scientific">Paracoccus gahaiensis</name>
    <dbReference type="NCBI Taxonomy" id="1706839"/>
    <lineage>
        <taxon>Bacteria</taxon>
        <taxon>Pseudomonadati</taxon>
        <taxon>Pseudomonadota</taxon>
        <taxon>Alphaproteobacteria</taxon>
        <taxon>Rhodobacterales</taxon>
        <taxon>Paracoccaceae</taxon>
        <taxon>Paracoccus</taxon>
    </lineage>
</organism>
<evidence type="ECO:0000313" key="1">
    <source>
        <dbReference type="EMBL" id="TJZ92005.1"/>
    </source>
</evidence>
<dbReference type="EMBL" id="SUNI01000006">
    <property type="protein sequence ID" value="TJZ92005.1"/>
    <property type="molecule type" value="Genomic_DNA"/>
</dbReference>
<dbReference type="AlphaFoldDB" id="A0A4U0RA80"/>
<sequence>MMLCVAAGAFALSLATDRFTLDWTHSVARTGWWERWQITDAGLTPVEARITGAGAGMEPPPDARLQDGVWHYAPQVPPQRQVVLAASGATGAGWQLCAHGTCHALPEDQGPLRLWSAERCEG</sequence>
<dbReference type="Proteomes" id="UP000309747">
    <property type="component" value="Unassembled WGS sequence"/>
</dbReference>
<evidence type="ECO:0000313" key="2">
    <source>
        <dbReference type="Proteomes" id="UP000309747"/>
    </source>
</evidence>
<gene>
    <name evidence="1" type="ORF">FA743_09310</name>
</gene>
<protein>
    <submittedName>
        <fullName evidence="1">DUF1850 domain-containing protein</fullName>
    </submittedName>
</protein>
<dbReference type="RefSeq" id="WP_136885837.1">
    <property type="nucleotide sequence ID" value="NZ_SUNI01000006.1"/>
</dbReference>
<keyword evidence="2" id="KW-1185">Reference proteome</keyword>
<accession>A0A4U0RA80</accession>
<name>A0A4U0RA80_9RHOB</name>
<reference evidence="1 2" key="1">
    <citation type="submission" date="2019-04" db="EMBL/GenBank/DDBJ databases">
        <authorList>
            <person name="Li J."/>
        </authorList>
    </citation>
    <scope>NUCLEOTIDE SEQUENCE [LARGE SCALE GENOMIC DNA]</scope>
    <source>
        <strain evidence="1 2">KCTC 42687</strain>
    </source>
</reference>
<dbReference type="OrthoDB" id="5298197at2"/>